<feature type="transmembrane region" description="Helical" evidence="15">
    <location>
        <begin position="139"/>
        <end position="161"/>
    </location>
</feature>
<protein>
    <recommendedName>
        <fullName evidence="4 15">Dolichyl-phosphate-mannose--protein mannosyltransferase</fullName>
        <ecNumber evidence="4 15">2.4.1.109</ecNumber>
    </recommendedName>
</protein>
<keyword evidence="7 15" id="KW-0812">Transmembrane</keyword>
<evidence type="ECO:0000256" key="13">
    <source>
        <dbReference type="ARBA" id="ARBA00045085"/>
    </source>
</evidence>
<dbReference type="SUPFAM" id="SSF82109">
    <property type="entry name" value="MIR domain"/>
    <property type="match status" value="1"/>
</dbReference>
<keyword evidence="9 15" id="KW-0256">Endoplasmic reticulum</keyword>
<dbReference type="CDD" id="cd23283">
    <property type="entry name" value="beta-trefoil_MIR_PMT1-like"/>
    <property type="match status" value="1"/>
</dbReference>
<feature type="transmembrane region" description="Helical" evidence="15">
    <location>
        <begin position="287"/>
        <end position="306"/>
    </location>
</feature>
<evidence type="ECO:0000313" key="19">
    <source>
        <dbReference type="Proteomes" id="UP000027238"/>
    </source>
</evidence>
<evidence type="ECO:0000256" key="5">
    <source>
        <dbReference type="ARBA" id="ARBA00022676"/>
    </source>
</evidence>
<comment type="catalytic activity">
    <reaction evidence="14 15">
        <text>a di-trans,poly-cis-dolichyl beta-D-mannosyl phosphate + L-seryl-[protein] = 3-O-(alpha-D-mannosyl)-L-seryl-[protein] + a di-trans,poly-cis-dolichyl phosphate + H(+)</text>
        <dbReference type="Rhea" id="RHEA:17377"/>
        <dbReference type="Rhea" id="RHEA-COMP:9863"/>
        <dbReference type="Rhea" id="RHEA-COMP:13546"/>
        <dbReference type="Rhea" id="RHEA-COMP:19498"/>
        <dbReference type="Rhea" id="RHEA-COMP:19501"/>
        <dbReference type="ChEBI" id="CHEBI:15378"/>
        <dbReference type="ChEBI" id="CHEBI:29999"/>
        <dbReference type="ChEBI" id="CHEBI:57683"/>
        <dbReference type="ChEBI" id="CHEBI:58211"/>
        <dbReference type="ChEBI" id="CHEBI:137321"/>
        <dbReference type="EC" id="2.4.1.109"/>
    </reaction>
</comment>
<dbReference type="GO" id="GO:0031502">
    <property type="term" value="C:dolichyl-phosphate-mannose-protein mannosyltransferase complex"/>
    <property type="evidence" value="ECO:0007669"/>
    <property type="project" value="UniProtKB-ARBA"/>
</dbReference>
<evidence type="ECO:0000256" key="11">
    <source>
        <dbReference type="ARBA" id="ARBA00023136"/>
    </source>
</evidence>
<dbReference type="Pfam" id="PF16192">
    <property type="entry name" value="PMT_4TMC"/>
    <property type="match status" value="1"/>
</dbReference>
<dbReference type="PANTHER" id="PTHR10050">
    <property type="entry name" value="DOLICHYL-PHOSPHATE-MANNOSE--PROTEIN MANNOSYLTRANSFERASE"/>
    <property type="match status" value="1"/>
</dbReference>
<feature type="domain" description="MIR" evidence="17">
    <location>
        <begin position="412"/>
        <end position="471"/>
    </location>
</feature>
<dbReference type="Gene3D" id="2.80.10.50">
    <property type="match status" value="1"/>
</dbReference>
<feature type="transmembrane region" description="Helical" evidence="15">
    <location>
        <begin position="716"/>
        <end position="737"/>
    </location>
</feature>
<keyword evidence="19" id="KW-1185">Reference proteome</keyword>
<evidence type="ECO:0000256" key="7">
    <source>
        <dbReference type="ARBA" id="ARBA00022692"/>
    </source>
</evidence>
<comment type="catalytic activity">
    <reaction evidence="13 15">
        <text>a di-trans,poly-cis-dolichyl beta-D-mannosyl phosphate + L-threonyl-[protein] = 3-O-(alpha-D-mannosyl)-L-threonyl-[protein] + a di-trans,poly-cis-dolichyl phosphate + H(+)</text>
        <dbReference type="Rhea" id="RHEA:53396"/>
        <dbReference type="Rhea" id="RHEA-COMP:11060"/>
        <dbReference type="Rhea" id="RHEA-COMP:13547"/>
        <dbReference type="Rhea" id="RHEA-COMP:19498"/>
        <dbReference type="Rhea" id="RHEA-COMP:19501"/>
        <dbReference type="ChEBI" id="CHEBI:15378"/>
        <dbReference type="ChEBI" id="CHEBI:30013"/>
        <dbReference type="ChEBI" id="CHEBI:57683"/>
        <dbReference type="ChEBI" id="CHEBI:58211"/>
        <dbReference type="ChEBI" id="CHEBI:137323"/>
        <dbReference type="EC" id="2.4.1.109"/>
    </reaction>
</comment>
<keyword evidence="6 15" id="KW-0808">Transferase</keyword>
<evidence type="ECO:0000256" key="6">
    <source>
        <dbReference type="ARBA" id="ARBA00022679"/>
    </source>
</evidence>
<feature type="region of interest" description="Disordered" evidence="16">
    <location>
        <begin position="874"/>
        <end position="951"/>
    </location>
</feature>
<dbReference type="PANTHER" id="PTHR10050:SF50">
    <property type="entry name" value="DOLICHYL-PHOSPHATE-MANNOSE--PROTEIN MANNOSYLTRANSFERASE 1-RELATED"/>
    <property type="match status" value="1"/>
</dbReference>
<keyword evidence="5 15" id="KW-0328">Glycosyltransferase</keyword>
<evidence type="ECO:0000256" key="3">
    <source>
        <dbReference type="ARBA" id="ARBA00007222"/>
    </source>
</evidence>
<evidence type="ECO:0000256" key="15">
    <source>
        <dbReference type="RuleBase" id="RU367007"/>
    </source>
</evidence>
<keyword evidence="8" id="KW-0677">Repeat</keyword>
<dbReference type="EC" id="2.4.1.109" evidence="4 15"/>
<dbReference type="STRING" id="1173701.A0A066XH75"/>
<comment type="caution">
    <text evidence="18">The sequence shown here is derived from an EMBL/GenBank/DDBJ whole genome shotgun (WGS) entry which is preliminary data.</text>
</comment>
<feature type="transmembrane region" description="Helical" evidence="15">
    <location>
        <begin position="223"/>
        <end position="240"/>
    </location>
</feature>
<feature type="compositionally biased region" description="Basic and acidic residues" evidence="16">
    <location>
        <begin position="906"/>
        <end position="916"/>
    </location>
</feature>
<comment type="function">
    <text evidence="15">Transfers mannose from Dol-P-mannose to Ser or Thr residues on proteins.</text>
</comment>
<dbReference type="PROSITE" id="PS50919">
    <property type="entry name" value="MIR"/>
    <property type="match status" value="3"/>
</dbReference>
<sequence>MSATKPVRSPSPKFDKPANGANGINGKASVEREPSYKSDGVEDNDVFLLPVSDYQIMLGLTFLAAIIRLFRIYQPTSVVFDEVHFGGFASKYIKGRFFMDVHPPLAKMLIALTGWLAGFNGDFDFKEIGKDYLEPGVPYVAMRMFPAVCGILLAPLMFLTLKTTGCRTTTALMGSCLIIFENGLLTQARLILLDSPLMVATAFTALSFQSFTNQHEQGPEKAFQLSWWFWLLMTGLGLGTTVSIKWVGLFTIAWVGSLTLIQLWVLLGDTKNVTPRLWAKHFMARAFALIIIPVGFYMAMFAIHFLCLVNPGDGDGFMSSEFQSTLNSKGMQDVAADVAFGSRVSIRHVNTQGGYLHSHPLMYPTGSKQQQITLYPHKDENNIWLLENQTQPLGVNGEQINGTQAWNSLPEPVFIKDGDVIRLYHTPTFRRLHSHDVRPPVTEADWQNEVSAYGYEGFEGDANDLFKIEIVKKQSLSPISKERLRTIETKFRLVHIMTGCVLFSHKVKLPEWASEQQEVTCARGGTLPNSLWYIEYNEHPQLTGDNVEKVNYRNPGFFGKFWELQKVMWKTNAGLVESHAWDSRPSAWPLLKRGINFWGRDNRQIYLLGNPIVWWSSTLAVVVYVLFKGIATLRWQRKCNDYAHTTFKRFDYEIGTAVLGWAFHYFPFYLMDRQLFLHHYFPALYFAVMAFCLTFDFVTARVSFGGIRNNPVFNRVSAVAFLALTIVGFVLFSPLAYGNPWTKAECNRVKLLGSWDFDCNTFHDNYSQYTPLLTRKSSASGATPTPAKSEAPAAPVGGQMGQIPIVDAPKEQPKEAARSGAAGQKVLSREEKVEYRDQNGNLLNEEQVEALKGKVEFKTKYETRTRVVDASGNEVQMPEGGWPQELGQDQGGNVAPPHPDVQGVDPETKVKVDESVVPKAAESVQGQKEAEQKKARPASDGGKEATAQEEL</sequence>
<dbReference type="EMBL" id="JMSE01001037">
    <property type="protein sequence ID" value="KDN65375.1"/>
    <property type="molecule type" value="Genomic_DNA"/>
</dbReference>
<evidence type="ECO:0000256" key="1">
    <source>
        <dbReference type="ARBA" id="ARBA00004477"/>
    </source>
</evidence>
<feature type="region of interest" description="Disordered" evidence="16">
    <location>
        <begin position="1"/>
        <end position="38"/>
    </location>
</feature>
<keyword evidence="11 15" id="KW-0472">Membrane</keyword>
<dbReference type="InterPro" id="IPR036300">
    <property type="entry name" value="MIR_dom_sf"/>
</dbReference>
<keyword evidence="12" id="KW-0325">Glycoprotein</keyword>
<dbReference type="Proteomes" id="UP000027238">
    <property type="component" value="Unassembled WGS sequence"/>
</dbReference>
<evidence type="ECO:0000259" key="17">
    <source>
        <dbReference type="PROSITE" id="PS50919"/>
    </source>
</evidence>
<dbReference type="AlphaFoldDB" id="A0A066XH75"/>
<evidence type="ECO:0000256" key="4">
    <source>
        <dbReference type="ARBA" id="ARBA00012839"/>
    </source>
</evidence>
<feature type="domain" description="MIR" evidence="17">
    <location>
        <begin position="335"/>
        <end position="389"/>
    </location>
</feature>
<evidence type="ECO:0000256" key="9">
    <source>
        <dbReference type="ARBA" id="ARBA00022824"/>
    </source>
</evidence>
<accession>A0A066XH75</accession>
<feature type="domain" description="MIR" evidence="17">
    <location>
        <begin position="481"/>
        <end position="537"/>
    </location>
</feature>
<proteinExistence type="inferred from homology"/>
<feature type="transmembrane region" description="Helical" evidence="15">
    <location>
        <begin position="652"/>
        <end position="671"/>
    </location>
</feature>
<feature type="transmembrane region" description="Helical" evidence="15">
    <location>
        <begin position="612"/>
        <end position="631"/>
    </location>
</feature>
<gene>
    <name evidence="18" type="ORF">CSUB01_07268</name>
</gene>
<evidence type="ECO:0000256" key="16">
    <source>
        <dbReference type="SAM" id="MobiDB-lite"/>
    </source>
</evidence>
<feature type="region of interest" description="Disordered" evidence="16">
    <location>
        <begin position="777"/>
        <end position="833"/>
    </location>
</feature>
<dbReference type="InterPro" id="IPR016093">
    <property type="entry name" value="MIR_motif"/>
</dbReference>
<evidence type="ECO:0000256" key="8">
    <source>
        <dbReference type="ARBA" id="ARBA00022737"/>
    </source>
</evidence>
<feature type="transmembrane region" description="Helical" evidence="15">
    <location>
        <begin position="246"/>
        <end position="267"/>
    </location>
</feature>
<dbReference type="InterPro" id="IPR027005">
    <property type="entry name" value="PMT-like"/>
</dbReference>
<dbReference type="OMA" id="KNVTPRL"/>
<evidence type="ECO:0000256" key="14">
    <source>
        <dbReference type="ARBA" id="ARBA00045102"/>
    </source>
</evidence>
<name>A0A066XH75_COLSU</name>
<dbReference type="SMART" id="SM00472">
    <property type="entry name" value="MIR"/>
    <property type="match status" value="3"/>
</dbReference>
<organism evidence="18 19">
    <name type="scientific">Colletotrichum sublineola</name>
    <name type="common">Sorghum anthracnose fungus</name>
    <dbReference type="NCBI Taxonomy" id="1173701"/>
    <lineage>
        <taxon>Eukaryota</taxon>
        <taxon>Fungi</taxon>
        <taxon>Dikarya</taxon>
        <taxon>Ascomycota</taxon>
        <taxon>Pezizomycotina</taxon>
        <taxon>Sordariomycetes</taxon>
        <taxon>Hypocreomycetidae</taxon>
        <taxon>Glomerellales</taxon>
        <taxon>Glomerellaceae</taxon>
        <taxon>Colletotrichum</taxon>
        <taxon>Colletotrichum graminicola species complex</taxon>
    </lineage>
</organism>
<dbReference type="Pfam" id="PF02366">
    <property type="entry name" value="PMT"/>
    <property type="match status" value="1"/>
</dbReference>
<dbReference type="GO" id="GO:0004169">
    <property type="term" value="F:dolichyl-phosphate-mannose-protein mannosyltransferase activity"/>
    <property type="evidence" value="ECO:0007669"/>
    <property type="project" value="UniProtKB-UniRule"/>
</dbReference>
<feature type="compositionally biased region" description="Basic and acidic residues" evidence="16">
    <location>
        <begin position="29"/>
        <end position="38"/>
    </location>
</feature>
<dbReference type="InterPro" id="IPR032421">
    <property type="entry name" value="PMT_4TMC"/>
</dbReference>
<evidence type="ECO:0000313" key="18">
    <source>
        <dbReference type="EMBL" id="KDN65375.1"/>
    </source>
</evidence>
<feature type="transmembrane region" description="Helical" evidence="15">
    <location>
        <begin position="683"/>
        <end position="704"/>
    </location>
</feature>
<dbReference type="HOGENOM" id="CLU_008438_2_2_1"/>
<dbReference type="InterPro" id="IPR003342">
    <property type="entry name" value="ArnT-like_N"/>
</dbReference>
<dbReference type="eggNOG" id="KOG3359">
    <property type="taxonomic scope" value="Eukaryota"/>
</dbReference>
<comment type="similarity">
    <text evidence="3 15">Belongs to the glycosyltransferase 39 family.</text>
</comment>
<comment type="subcellular location">
    <subcellularLocation>
        <location evidence="1 15">Endoplasmic reticulum membrane</location>
        <topology evidence="1 15">Multi-pass membrane protein</topology>
    </subcellularLocation>
</comment>
<keyword evidence="10 15" id="KW-1133">Transmembrane helix</keyword>
<evidence type="ECO:0000256" key="2">
    <source>
        <dbReference type="ARBA" id="ARBA00004922"/>
    </source>
</evidence>
<dbReference type="OrthoDB" id="292747at2759"/>
<feature type="transmembrane region" description="Helical" evidence="15">
    <location>
        <begin position="101"/>
        <end position="119"/>
    </location>
</feature>
<dbReference type="UniPathway" id="UPA00378"/>
<dbReference type="Pfam" id="PF02815">
    <property type="entry name" value="MIR"/>
    <property type="match status" value="1"/>
</dbReference>
<dbReference type="FunFam" id="2.80.10.50:FF:000034">
    <property type="entry name" value="Dolichyl-phosphate-mannose-protein mannosyltransferase 1"/>
    <property type="match status" value="1"/>
</dbReference>
<reference evidence="19" key="1">
    <citation type="journal article" date="2014" name="Genome Announc.">
        <title>Draft genome sequence of Colletotrichum sublineola, a destructive pathogen of cultivated sorghum.</title>
        <authorList>
            <person name="Baroncelli R."/>
            <person name="Sanz-Martin J.M."/>
            <person name="Rech G.E."/>
            <person name="Sukno S.A."/>
            <person name="Thon M.R."/>
        </authorList>
    </citation>
    <scope>NUCLEOTIDE SEQUENCE [LARGE SCALE GENOMIC DNA]</scope>
    <source>
        <strain evidence="19">TX430BB</strain>
    </source>
</reference>
<feature type="compositionally biased region" description="Basic and acidic residues" evidence="16">
    <location>
        <begin position="808"/>
        <end position="817"/>
    </location>
</feature>
<comment type="pathway">
    <text evidence="2 15">Protein modification; protein glycosylation.</text>
</comment>
<evidence type="ECO:0000256" key="12">
    <source>
        <dbReference type="ARBA" id="ARBA00023180"/>
    </source>
</evidence>
<evidence type="ECO:0000256" key="10">
    <source>
        <dbReference type="ARBA" id="ARBA00022989"/>
    </source>
</evidence>